<reference evidence="2 3" key="1">
    <citation type="journal article" date="2015" name="Nature">
        <title>rRNA introns, odd ribosomes, and small enigmatic genomes across a large radiation of phyla.</title>
        <authorList>
            <person name="Brown C.T."/>
            <person name="Hug L.A."/>
            <person name="Thomas B.C."/>
            <person name="Sharon I."/>
            <person name="Castelle C.J."/>
            <person name="Singh A."/>
            <person name="Wilkins M.J."/>
            <person name="Williams K.H."/>
            <person name="Banfield J.F."/>
        </authorList>
    </citation>
    <scope>NUCLEOTIDE SEQUENCE [LARGE SCALE GENOMIC DNA]</scope>
</reference>
<accession>A0A0G1PXW7</accession>
<proteinExistence type="predicted"/>
<keyword evidence="1" id="KW-0732">Signal</keyword>
<evidence type="ECO:0000256" key="1">
    <source>
        <dbReference type="SAM" id="SignalP"/>
    </source>
</evidence>
<protein>
    <submittedName>
        <fullName evidence="2">Uncharacterized protein</fullName>
    </submittedName>
</protein>
<dbReference type="EMBL" id="LCLA01000015">
    <property type="protein sequence ID" value="KKU10293.1"/>
    <property type="molecule type" value="Genomic_DNA"/>
</dbReference>
<evidence type="ECO:0000313" key="3">
    <source>
        <dbReference type="Proteomes" id="UP000034329"/>
    </source>
</evidence>
<feature type="signal peptide" evidence="1">
    <location>
        <begin position="1"/>
        <end position="26"/>
    </location>
</feature>
<organism evidence="2 3">
    <name type="scientific">Candidatus Woesebacteria bacterium GW2011_GWB1_45_5</name>
    <dbReference type="NCBI Taxonomy" id="1618581"/>
    <lineage>
        <taxon>Bacteria</taxon>
        <taxon>Candidatus Woeseibacteriota</taxon>
    </lineage>
</organism>
<dbReference type="Proteomes" id="UP000034329">
    <property type="component" value="Unassembled WGS sequence"/>
</dbReference>
<sequence>MKKVLFGFTTLLLAVAGLLSAKLVFAHHNTITQTASCQGYNVAADYVGGSEYRRVVADVDFTLDGVLELINSDWRGQSNGFNIFTRTGSGSHSVVTTGTVKMYSCDDTNPSDSSSNGSENLWTDGSVYKCDQSSSGSQNHNDDSGWELIETDTFNLNFNKNVCGTPTPVPTSVPTVQPTTTPTVEPTYDPCAHEQCETGTPVPTIDPCDGPCPTESPIPTETPTPTSGILNRDWWGTGIGSFDNGGNWIFL</sequence>
<gene>
    <name evidence="2" type="ORF">UX13_C0015G0002</name>
</gene>
<comment type="caution">
    <text evidence="2">The sequence shown here is derived from an EMBL/GenBank/DDBJ whole genome shotgun (WGS) entry which is preliminary data.</text>
</comment>
<evidence type="ECO:0000313" key="2">
    <source>
        <dbReference type="EMBL" id="KKU10293.1"/>
    </source>
</evidence>
<feature type="chain" id="PRO_5002539039" evidence="1">
    <location>
        <begin position="27"/>
        <end position="251"/>
    </location>
</feature>
<dbReference type="AlphaFoldDB" id="A0A0G1PXW7"/>
<name>A0A0G1PXW7_9BACT</name>